<evidence type="ECO:0000256" key="8">
    <source>
        <dbReference type="ARBA" id="ARBA00023098"/>
    </source>
</evidence>
<name>A0A7S2RQ52_9STRA</name>
<keyword evidence="7 14" id="KW-1133">Transmembrane helix</keyword>
<evidence type="ECO:0000256" key="6">
    <source>
        <dbReference type="ARBA" id="ARBA00022824"/>
    </source>
</evidence>
<evidence type="ECO:0000256" key="3">
    <source>
        <dbReference type="ARBA" id="ARBA00022516"/>
    </source>
</evidence>
<feature type="transmembrane region" description="Helical" evidence="14">
    <location>
        <begin position="496"/>
        <end position="514"/>
    </location>
</feature>
<dbReference type="InterPro" id="IPR004277">
    <property type="entry name" value="PSS"/>
</dbReference>
<keyword evidence="11" id="KW-1208">Phospholipid metabolism</keyword>
<feature type="transmembrane region" description="Helical" evidence="14">
    <location>
        <begin position="74"/>
        <end position="91"/>
    </location>
</feature>
<protein>
    <recommendedName>
        <fullName evidence="16">Phosphatidylserine synthase</fullName>
    </recommendedName>
</protein>
<comment type="pathway">
    <text evidence="2">Lipid metabolism.</text>
</comment>
<evidence type="ECO:0000256" key="7">
    <source>
        <dbReference type="ARBA" id="ARBA00022989"/>
    </source>
</evidence>
<accession>A0A7S2RQ52</accession>
<feature type="transmembrane region" description="Helical" evidence="14">
    <location>
        <begin position="357"/>
        <end position="380"/>
    </location>
</feature>
<proteinExistence type="predicted"/>
<evidence type="ECO:0000256" key="14">
    <source>
        <dbReference type="SAM" id="Phobius"/>
    </source>
</evidence>
<evidence type="ECO:0000256" key="9">
    <source>
        <dbReference type="ARBA" id="ARBA00023136"/>
    </source>
</evidence>
<feature type="transmembrane region" description="Helical" evidence="14">
    <location>
        <begin position="425"/>
        <end position="443"/>
    </location>
</feature>
<keyword evidence="3" id="KW-0444">Lipid biosynthesis</keyword>
<dbReference type="GO" id="GO:0106245">
    <property type="term" value="F:L-serine-phosphatidylethanolamine phosphatidyltransferase activity"/>
    <property type="evidence" value="ECO:0007669"/>
    <property type="project" value="InterPro"/>
</dbReference>
<keyword evidence="5 14" id="KW-0812">Transmembrane</keyword>
<evidence type="ECO:0000256" key="13">
    <source>
        <dbReference type="SAM" id="MobiDB-lite"/>
    </source>
</evidence>
<keyword evidence="4" id="KW-0808">Transferase</keyword>
<evidence type="ECO:0000313" key="15">
    <source>
        <dbReference type="EMBL" id="CAD9677554.1"/>
    </source>
</evidence>
<dbReference type="GO" id="GO:0006659">
    <property type="term" value="P:phosphatidylserine biosynthetic process"/>
    <property type="evidence" value="ECO:0007669"/>
    <property type="project" value="InterPro"/>
</dbReference>
<organism evidence="15">
    <name type="scientific">Mucochytrium quahogii</name>
    <dbReference type="NCBI Taxonomy" id="96639"/>
    <lineage>
        <taxon>Eukaryota</taxon>
        <taxon>Sar</taxon>
        <taxon>Stramenopiles</taxon>
        <taxon>Bigyra</taxon>
        <taxon>Labyrinthulomycetes</taxon>
        <taxon>Thraustochytrida</taxon>
        <taxon>Thraustochytriidae</taxon>
        <taxon>Mucochytrium</taxon>
    </lineage>
</organism>
<feature type="region of interest" description="Disordered" evidence="13">
    <location>
        <begin position="1"/>
        <end position="54"/>
    </location>
</feature>
<evidence type="ECO:0000256" key="12">
    <source>
        <dbReference type="ARBA" id="ARBA00025707"/>
    </source>
</evidence>
<evidence type="ECO:0000256" key="4">
    <source>
        <dbReference type="ARBA" id="ARBA00022679"/>
    </source>
</evidence>
<reference evidence="15" key="1">
    <citation type="submission" date="2021-01" db="EMBL/GenBank/DDBJ databases">
        <authorList>
            <person name="Corre E."/>
            <person name="Pelletier E."/>
            <person name="Niang G."/>
            <person name="Scheremetjew M."/>
            <person name="Finn R."/>
            <person name="Kale V."/>
            <person name="Holt S."/>
            <person name="Cochrane G."/>
            <person name="Meng A."/>
            <person name="Brown T."/>
            <person name="Cohen L."/>
        </authorList>
    </citation>
    <scope>NUCLEOTIDE SEQUENCE</scope>
    <source>
        <strain evidence="15">NY070348D</strain>
    </source>
</reference>
<feature type="transmembrane region" description="Helical" evidence="14">
    <location>
        <begin position="325"/>
        <end position="345"/>
    </location>
</feature>
<evidence type="ECO:0000256" key="11">
    <source>
        <dbReference type="ARBA" id="ARBA00023264"/>
    </source>
</evidence>
<dbReference type="Pfam" id="PF03034">
    <property type="entry name" value="PSS"/>
    <property type="match status" value="1"/>
</dbReference>
<keyword evidence="9 14" id="KW-0472">Membrane</keyword>
<comment type="pathway">
    <text evidence="12">Phospholipid metabolism.</text>
</comment>
<gene>
    <name evidence="15" type="ORF">QSP1433_LOCUS5836</name>
</gene>
<evidence type="ECO:0000256" key="1">
    <source>
        <dbReference type="ARBA" id="ARBA00004477"/>
    </source>
</evidence>
<evidence type="ECO:0000256" key="2">
    <source>
        <dbReference type="ARBA" id="ARBA00005189"/>
    </source>
</evidence>
<feature type="transmembrane region" description="Helical" evidence="14">
    <location>
        <begin position="134"/>
        <end position="154"/>
    </location>
</feature>
<comment type="subcellular location">
    <subcellularLocation>
        <location evidence="1">Endoplasmic reticulum membrane</location>
        <topology evidence="1">Multi-pass membrane protein</topology>
    </subcellularLocation>
</comment>
<feature type="transmembrane region" description="Helical" evidence="14">
    <location>
        <begin position="103"/>
        <end position="122"/>
    </location>
</feature>
<keyword evidence="6" id="KW-0256">Endoplasmic reticulum</keyword>
<feature type="transmembrane region" description="Helical" evidence="14">
    <location>
        <begin position="387"/>
        <end position="405"/>
    </location>
</feature>
<sequence length="535" mass="61023">MSGGHENGVRRRPAKRTESPKKKSRSRSRNGASKGESSKGHGMNTKSTAAKLDKATPGNIQEEGFIDAFYQPRTVTGLSLLIVYVLTITILQEDTFLTPTNRVKVGLVVSASAFLLYCVLQLRDGHLIRPHPAVWRIAHGAGLLYFILLTFLLCQELEGIQTFLKLFDPNVGRNETEHSYGDDCRIYIHDDEENPYRNLFAQIFDRFTIAHFAGWAIKALILRDWSLMWVCSVLFEILEVTFQHMYPNFNECWWDHLILDVFGCNFAGMVVGMKLVEYLNAKEYSWTGMKGIPSNIGKMKRVALQFTPRSFHVYRWQIFESWKRFVIGSLIVFILLLGEMNAFLIKSTFGIPIDSDINLYRLTFWVFMTYMTVFEAHLYAEGRTRRIGVNAWLGSSLVALETMLVVKHAYQQKMFSHDEIYPAPYIIKGWQATGVLVLLTITVKSARKLLVWAGGAEERFDVPDTTMTPTHSLETLEATLPGISSYVQAAQYLDRLFQVLTFAIPAPLVMVFLMDCYRTFHMPYPPPKPGTSVGW</sequence>
<evidence type="ECO:0008006" key="16">
    <source>
        <dbReference type="Google" id="ProtNLM"/>
    </source>
</evidence>
<keyword evidence="8" id="KW-0443">Lipid metabolism</keyword>
<feature type="transmembrane region" description="Helical" evidence="14">
    <location>
        <begin position="257"/>
        <end position="276"/>
    </location>
</feature>
<dbReference type="GO" id="GO:0005789">
    <property type="term" value="C:endoplasmic reticulum membrane"/>
    <property type="evidence" value="ECO:0007669"/>
    <property type="project" value="UniProtKB-SubCell"/>
</dbReference>
<dbReference type="PANTHER" id="PTHR15362:SF7">
    <property type="entry name" value="PHOSPHATIDYLSERINE SYNTHASE 2"/>
    <property type="match status" value="1"/>
</dbReference>
<dbReference type="AlphaFoldDB" id="A0A7S2RQ52"/>
<evidence type="ECO:0000256" key="5">
    <source>
        <dbReference type="ARBA" id="ARBA00022692"/>
    </source>
</evidence>
<keyword evidence="10" id="KW-0594">Phospholipid biosynthesis</keyword>
<dbReference type="EMBL" id="HBHK01009430">
    <property type="protein sequence ID" value="CAD9677554.1"/>
    <property type="molecule type" value="Transcribed_RNA"/>
</dbReference>
<evidence type="ECO:0000256" key="10">
    <source>
        <dbReference type="ARBA" id="ARBA00023209"/>
    </source>
</evidence>
<feature type="transmembrane region" description="Helical" evidence="14">
    <location>
        <begin position="227"/>
        <end position="245"/>
    </location>
</feature>
<dbReference type="PANTHER" id="PTHR15362">
    <property type="entry name" value="PHOSPHATIDYLINOSITOL SYNTHASE"/>
    <property type="match status" value="1"/>
</dbReference>